<sequence>MKHLILIMGMLFCIACANKPNEYEPERMADLASQLKDIAAALDGTLKFSDTHYTEGKQLLQDAIDNDANRLVPFNQFQIHVIIDKNNAALLLCDNNTLLIEDAGCTAQSDVQHWHQPNNECKATLALSQICN</sequence>
<evidence type="ECO:0008006" key="3">
    <source>
        <dbReference type="Google" id="ProtNLM"/>
    </source>
</evidence>
<proteinExistence type="predicted"/>
<dbReference type="Proteomes" id="UP001382455">
    <property type="component" value="Unassembled WGS sequence"/>
</dbReference>
<name>A0ABU8ERW2_9GAMM</name>
<protein>
    <recommendedName>
        <fullName evidence="3">Lipoprotein</fullName>
    </recommendedName>
</protein>
<dbReference type="RefSeq" id="WP_336435154.1">
    <property type="nucleotide sequence ID" value="NZ_JBAWKS010000001.1"/>
</dbReference>
<gene>
    <name evidence="1" type="ORF">WAE96_08285</name>
</gene>
<reference evidence="1 2" key="1">
    <citation type="submission" date="2023-12" db="EMBL/GenBank/DDBJ databases">
        <title>Friends and Foes: Symbiotic and Algicidal bacterial influence on Karenia brevis blooms.</title>
        <authorList>
            <person name="Fei C."/>
            <person name="Mohamed A.R."/>
            <person name="Booker A."/>
            <person name="Arshad M."/>
            <person name="Klass S."/>
            <person name="Ahn S."/>
            <person name="Gilbert P.M."/>
            <person name="Heil C.A."/>
            <person name="Martinez J.M."/>
            <person name="Amin S.A."/>
        </authorList>
    </citation>
    <scope>NUCLEOTIDE SEQUENCE [LARGE SCALE GENOMIC DNA]</scope>
    <source>
        <strain evidence="1 2">CE15</strain>
    </source>
</reference>
<organism evidence="1 2">
    <name type="scientific">Pseudoalteromonas spongiae</name>
    <dbReference type="NCBI Taxonomy" id="298657"/>
    <lineage>
        <taxon>Bacteria</taxon>
        <taxon>Pseudomonadati</taxon>
        <taxon>Pseudomonadota</taxon>
        <taxon>Gammaproteobacteria</taxon>
        <taxon>Alteromonadales</taxon>
        <taxon>Pseudoalteromonadaceae</taxon>
        <taxon>Pseudoalteromonas</taxon>
    </lineage>
</organism>
<evidence type="ECO:0000313" key="1">
    <source>
        <dbReference type="EMBL" id="MEI4549693.1"/>
    </source>
</evidence>
<accession>A0ABU8ERW2</accession>
<comment type="caution">
    <text evidence="1">The sequence shown here is derived from an EMBL/GenBank/DDBJ whole genome shotgun (WGS) entry which is preliminary data.</text>
</comment>
<dbReference type="EMBL" id="JBAWKS010000001">
    <property type="protein sequence ID" value="MEI4549693.1"/>
    <property type="molecule type" value="Genomic_DNA"/>
</dbReference>
<evidence type="ECO:0000313" key="2">
    <source>
        <dbReference type="Proteomes" id="UP001382455"/>
    </source>
</evidence>
<keyword evidence="2" id="KW-1185">Reference proteome</keyword>